<keyword evidence="8" id="KW-0249">Electron transport</keyword>
<gene>
    <name evidence="12" type="primary">cydB</name>
    <name evidence="12" type="ORF">SYMBAF_09550</name>
</gene>
<protein>
    <submittedName>
        <fullName evidence="12">Cytochrome d ubiquinol oxidase subunit II</fullName>
    </submittedName>
</protein>
<evidence type="ECO:0000256" key="4">
    <source>
        <dbReference type="ARBA" id="ARBA00022475"/>
    </source>
</evidence>
<dbReference type="PANTHER" id="PTHR43141">
    <property type="entry name" value="CYTOCHROME BD2 SUBUNIT II"/>
    <property type="match status" value="1"/>
</dbReference>
<sequence>MFDYEVLRFIWWALVGVLLIGFAITDGFDMGVGILVPIIGKTDTERRIMINAIAPHWDGNQVWLVTAGGALFAAWPMVYAAAFSGFYVAMILVLAALFFRPLGFDYRSKLECRRWRNMWDWGIFIGSFVPALVFGVAFGNLLQGVPFHIDEYMRLFYTGNFFQLLNPFGLLAGIVSLTMLVTQGATYLQMRTTGEIYLRSRVAAQIATLMMALCFLLAGIWLMKGIDGYVVTSALDTMAESNPLRKAVAHQAGAWLINFNTYPLLWALPVLGVVLPLFTVLFLRLEKGALAFITSSLTITCVILTTGITMFPFVMPSSTVPGVSLTMWDATSSLLTLKVMTIVALIILPIVLAYTSWSYYKMFGRLDKNYIENHKHSLY</sequence>
<dbReference type="PANTHER" id="PTHR43141:SF5">
    <property type="entry name" value="CYTOCHROME BD-I UBIQUINOL OXIDASE SUBUNIT 2"/>
    <property type="match status" value="1"/>
</dbReference>
<evidence type="ECO:0000313" key="12">
    <source>
        <dbReference type="EMBL" id="QLH63125.1"/>
    </source>
</evidence>
<evidence type="ECO:0000256" key="3">
    <source>
        <dbReference type="ARBA" id="ARBA00022448"/>
    </source>
</evidence>
<evidence type="ECO:0000256" key="9">
    <source>
        <dbReference type="ARBA" id="ARBA00022989"/>
    </source>
</evidence>
<keyword evidence="7" id="KW-0479">Metal-binding</keyword>
<dbReference type="STRING" id="138074.SYMBAF_20071"/>
<keyword evidence="9" id="KW-1133">Transmembrane helix</keyword>
<dbReference type="GO" id="GO:0070069">
    <property type="term" value="C:cytochrome complex"/>
    <property type="evidence" value="ECO:0007669"/>
    <property type="project" value="TreeGrafter"/>
</dbReference>
<accession>A0A068Z8J0</accession>
<dbReference type="GO" id="GO:0019646">
    <property type="term" value="P:aerobic electron transport chain"/>
    <property type="evidence" value="ECO:0007669"/>
    <property type="project" value="TreeGrafter"/>
</dbReference>
<dbReference type="Pfam" id="PF02322">
    <property type="entry name" value="Cyt_bd_oxida_II"/>
    <property type="match status" value="1"/>
</dbReference>
<evidence type="ECO:0000256" key="2">
    <source>
        <dbReference type="ARBA" id="ARBA00007543"/>
    </source>
</evidence>
<keyword evidence="4" id="KW-1003">Cell membrane</keyword>
<dbReference type="RefSeq" id="WP_040264881.1">
    <property type="nucleotide sequence ID" value="NZ_CAXKXZ010000008.1"/>
</dbReference>
<keyword evidence="5" id="KW-0349">Heme</keyword>
<dbReference type="EMBL" id="CP050855">
    <property type="protein sequence ID" value="QLH63125.1"/>
    <property type="molecule type" value="Genomic_DNA"/>
</dbReference>
<keyword evidence="6" id="KW-0812">Transmembrane</keyword>
<evidence type="ECO:0000256" key="11">
    <source>
        <dbReference type="ARBA" id="ARBA00023136"/>
    </source>
</evidence>
<reference evidence="12 13" key="1">
    <citation type="journal article" date="2014" name="Genome Announc.">
        <title>Whole-Genome Sequence of Serratia symbiotica Strain CWBI-2.3T, a Free-Living Symbiont of the Black Bean Aphid Aphis fabae.</title>
        <authorList>
            <person name="Foray V."/>
            <person name="Grigorescu A.S."/>
            <person name="Sabri A."/>
            <person name="Haubruge E."/>
            <person name="Lognay G."/>
            <person name="Francis F."/>
            <person name="Fauconnier M.L."/>
            <person name="Hance T."/>
            <person name="Thonart P."/>
        </authorList>
    </citation>
    <scope>NUCLEOTIDE SEQUENCE [LARGE SCALE GENOMIC DNA]</scope>
    <source>
        <strain evidence="12">CWBI-2.3</strain>
    </source>
</reference>
<dbReference type="GO" id="GO:0009055">
    <property type="term" value="F:electron transfer activity"/>
    <property type="evidence" value="ECO:0007669"/>
    <property type="project" value="TreeGrafter"/>
</dbReference>
<dbReference type="Proteomes" id="UP000042738">
    <property type="component" value="Chromosome"/>
</dbReference>
<evidence type="ECO:0000256" key="7">
    <source>
        <dbReference type="ARBA" id="ARBA00022723"/>
    </source>
</evidence>
<dbReference type="AlphaFoldDB" id="A0A068Z8J0"/>
<comment type="similarity">
    <text evidence="2">Belongs to the cytochrome ubiquinol oxidase subunit 2 family.</text>
</comment>
<dbReference type="NCBIfam" id="TIGR00203">
    <property type="entry name" value="cydB"/>
    <property type="match status" value="1"/>
</dbReference>
<evidence type="ECO:0000256" key="10">
    <source>
        <dbReference type="ARBA" id="ARBA00023004"/>
    </source>
</evidence>
<dbReference type="GO" id="GO:0046872">
    <property type="term" value="F:metal ion binding"/>
    <property type="evidence" value="ECO:0007669"/>
    <property type="project" value="UniProtKB-KW"/>
</dbReference>
<comment type="subcellular location">
    <subcellularLocation>
        <location evidence="1">Cell membrane</location>
        <topology evidence="1">Multi-pass membrane protein</topology>
    </subcellularLocation>
</comment>
<keyword evidence="11" id="KW-0472">Membrane</keyword>
<evidence type="ECO:0000256" key="6">
    <source>
        <dbReference type="ARBA" id="ARBA00022692"/>
    </source>
</evidence>
<dbReference type="PIRSF" id="PIRSF000267">
    <property type="entry name" value="Cyt_oxidse_sub2"/>
    <property type="match status" value="1"/>
</dbReference>
<dbReference type="GeneID" id="93736737"/>
<evidence type="ECO:0000256" key="8">
    <source>
        <dbReference type="ARBA" id="ARBA00022982"/>
    </source>
</evidence>
<name>A0A068Z8J0_9GAMM</name>
<dbReference type="GO" id="GO:0016682">
    <property type="term" value="F:oxidoreductase activity, acting on diphenols and related substances as donors, oxygen as acceptor"/>
    <property type="evidence" value="ECO:0007669"/>
    <property type="project" value="TreeGrafter"/>
</dbReference>
<dbReference type="InterPro" id="IPR003317">
    <property type="entry name" value="Cyt-d_oxidase_su2"/>
</dbReference>
<proteinExistence type="inferred from homology"/>
<keyword evidence="3" id="KW-0813">Transport</keyword>
<evidence type="ECO:0000256" key="5">
    <source>
        <dbReference type="ARBA" id="ARBA00022617"/>
    </source>
</evidence>
<dbReference type="GO" id="GO:0005886">
    <property type="term" value="C:plasma membrane"/>
    <property type="evidence" value="ECO:0007669"/>
    <property type="project" value="UniProtKB-SubCell"/>
</dbReference>
<evidence type="ECO:0000256" key="1">
    <source>
        <dbReference type="ARBA" id="ARBA00004651"/>
    </source>
</evidence>
<keyword evidence="10" id="KW-0408">Iron</keyword>
<organism evidence="12 13">
    <name type="scientific">Serratia symbiotica</name>
    <dbReference type="NCBI Taxonomy" id="138074"/>
    <lineage>
        <taxon>Bacteria</taxon>
        <taxon>Pseudomonadati</taxon>
        <taxon>Pseudomonadota</taxon>
        <taxon>Gammaproteobacteria</taxon>
        <taxon>Enterobacterales</taxon>
        <taxon>Yersiniaceae</taxon>
        <taxon>Serratia</taxon>
    </lineage>
</organism>
<evidence type="ECO:0000313" key="13">
    <source>
        <dbReference type="Proteomes" id="UP000042738"/>
    </source>
</evidence>